<evidence type="ECO:0000256" key="1">
    <source>
        <dbReference type="SAM" id="Phobius"/>
    </source>
</evidence>
<feature type="transmembrane region" description="Helical" evidence="1">
    <location>
        <begin position="110"/>
        <end position="138"/>
    </location>
</feature>
<dbReference type="Pfam" id="PF12158">
    <property type="entry name" value="DUF3592"/>
    <property type="match status" value="1"/>
</dbReference>
<evidence type="ECO:0000313" key="3">
    <source>
        <dbReference type="EMBL" id="MBD2700357.1"/>
    </source>
</evidence>
<dbReference type="Proteomes" id="UP000598820">
    <property type="component" value="Unassembled WGS sequence"/>
</dbReference>
<dbReference type="InterPro" id="IPR021994">
    <property type="entry name" value="DUF3592"/>
</dbReference>
<protein>
    <submittedName>
        <fullName evidence="3">DUF3592 domain-containing protein</fullName>
    </submittedName>
</protein>
<sequence>MKFPTGDLFVLFFFLIGLSLAGIAWYIYRSHQELVKNGISTKGIVIGMHRIKPREYPVAPSIRYRTLDGIERVFHSSEGRNPPAYQIGEEVTLYYNPSQPDDVVLEGDYLLVYVFGGMGFVFMLISVWGVGSAISAIWKWMVVS</sequence>
<organism evidence="3 4">
    <name type="scientific">Spirosoma profusum</name>
    <dbReference type="NCBI Taxonomy" id="2771354"/>
    <lineage>
        <taxon>Bacteria</taxon>
        <taxon>Pseudomonadati</taxon>
        <taxon>Bacteroidota</taxon>
        <taxon>Cytophagia</taxon>
        <taxon>Cytophagales</taxon>
        <taxon>Cytophagaceae</taxon>
        <taxon>Spirosoma</taxon>
    </lineage>
</organism>
<keyword evidence="4" id="KW-1185">Reference proteome</keyword>
<name>A0A926XUC7_9BACT</name>
<keyword evidence="1" id="KW-1133">Transmembrane helix</keyword>
<reference evidence="3" key="1">
    <citation type="submission" date="2020-09" db="EMBL/GenBank/DDBJ databases">
        <authorList>
            <person name="Kim M.K."/>
        </authorList>
    </citation>
    <scope>NUCLEOTIDE SEQUENCE</scope>
    <source>
        <strain evidence="3">BT702</strain>
    </source>
</reference>
<gene>
    <name evidence="3" type="ORF">IC229_06915</name>
</gene>
<dbReference type="AlphaFoldDB" id="A0A926XUC7"/>
<dbReference type="RefSeq" id="WP_190886220.1">
    <property type="nucleotide sequence ID" value="NZ_JACWZY010000004.1"/>
</dbReference>
<feature type="domain" description="DUF3592" evidence="2">
    <location>
        <begin position="55"/>
        <end position="108"/>
    </location>
</feature>
<accession>A0A926XUC7</accession>
<dbReference type="EMBL" id="JACWZY010000004">
    <property type="protein sequence ID" value="MBD2700357.1"/>
    <property type="molecule type" value="Genomic_DNA"/>
</dbReference>
<comment type="caution">
    <text evidence="3">The sequence shown here is derived from an EMBL/GenBank/DDBJ whole genome shotgun (WGS) entry which is preliminary data.</text>
</comment>
<keyword evidence="1" id="KW-0812">Transmembrane</keyword>
<keyword evidence="1" id="KW-0472">Membrane</keyword>
<evidence type="ECO:0000259" key="2">
    <source>
        <dbReference type="Pfam" id="PF12158"/>
    </source>
</evidence>
<proteinExistence type="predicted"/>
<evidence type="ECO:0000313" key="4">
    <source>
        <dbReference type="Proteomes" id="UP000598820"/>
    </source>
</evidence>
<feature type="transmembrane region" description="Helical" evidence="1">
    <location>
        <begin position="7"/>
        <end position="28"/>
    </location>
</feature>